<dbReference type="Pfam" id="PF00307">
    <property type="entry name" value="CH"/>
    <property type="match status" value="1"/>
</dbReference>
<feature type="compositionally biased region" description="Basic and acidic residues" evidence="5">
    <location>
        <begin position="182"/>
        <end position="192"/>
    </location>
</feature>
<keyword evidence="4" id="KW-0175">Coiled coil</keyword>
<dbReference type="InterPro" id="IPR050540">
    <property type="entry name" value="F-actin_Monoox_Mical"/>
</dbReference>
<comment type="caution">
    <text evidence="7">The sequence shown here is derived from an EMBL/GenBank/DDBJ whole genome shotgun (WGS) entry which is preliminary data.</text>
</comment>
<dbReference type="SMART" id="SM00033">
    <property type="entry name" value="CH"/>
    <property type="match status" value="1"/>
</dbReference>
<feature type="region of interest" description="Disordered" evidence="5">
    <location>
        <begin position="121"/>
        <end position="142"/>
    </location>
</feature>
<gene>
    <name evidence="7" type="primary">MICALL1</name>
    <name evidence="7" type="ORF">OS493_036858</name>
</gene>
<dbReference type="InterPro" id="IPR036872">
    <property type="entry name" value="CH_dom_sf"/>
</dbReference>
<dbReference type="PANTHER" id="PTHR23167">
    <property type="entry name" value="CALPONIN HOMOLOGY DOMAIN-CONTAINING PROTEIN DDB_G0272472-RELATED"/>
    <property type="match status" value="1"/>
</dbReference>
<dbReference type="Proteomes" id="UP001163046">
    <property type="component" value="Unassembled WGS sequence"/>
</dbReference>
<evidence type="ECO:0000256" key="5">
    <source>
        <dbReference type="SAM" id="MobiDB-lite"/>
    </source>
</evidence>
<feature type="compositionally biased region" description="Low complexity" evidence="5">
    <location>
        <begin position="122"/>
        <end position="138"/>
    </location>
</feature>
<reference evidence="7" key="1">
    <citation type="submission" date="2023-01" db="EMBL/GenBank/DDBJ databases">
        <title>Genome assembly of the deep-sea coral Lophelia pertusa.</title>
        <authorList>
            <person name="Herrera S."/>
            <person name="Cordes E."/>
        </authorList>
    </citation>
    <scope>NUCLEOTIDE SEQUENCE</scope>
    <source>
        <strain evidence="7">USNM1676648</strain>
        <tissue evidence="7">Polyp</tissue>
    </source>
</reference>
<dbReference type="InterPro" id="IPR001715">
    <property type="entry name" value="CH_dom"/>
</dbReference>
<comment type="subcellular location">
    <subcellularLocation>
        <location evidence="1">Endosome</location>
    </subcellularLocation>
</comment>
<feature type="domain" description="Calponin-homology (CH)" evidence="6">
    <location>
        <begin position="13"/>
        <end position="119"/>
    </location>
</feature>
<evidence type="ECO:0000256" key="2">
    <source>
        <dbReference type="ARBA" id="ARBA00022553"/>
    </source>
</evidence>
<dbReference type="EMBL" id="MU826414">
    <property type="protein sequence ID" value="KAJ7376095.1"/>
    <property type="molecule type" value="Genomic_DNA"/>
</dbReference>
<evidence type="ECO:0000259" key="6">
    <source>
        <dbReference type="PROSITE" id="PS50021"/>
    </source>
</evidence>
<feature type="region of interest" description="Disordered" evidence="5">
    <location>
        <begin position="156"/>
        <end position="192"/>
    </location>
</feature>
<evidence type="ECO:0000313" key="7">
    <source>
        <dbReference type="EMBL" id="KAJ7376095.1"/>
    </source>
</evidence>
<organism evidence="7 8">
    <name type="scientific">Desmophyllum pertusum</name>
    <dbReference type="NCBI Taxonomy" id="174260"/>
    <lineage>
        <taxon>Eukaryota</taxon>
        <taxon>Metazoa</taxon>
        <taxon>Cnidaria</taxon>
        <taxon>Anthozoa</taxon>
        <taxon>Hexacorallia</taxon>
        <taxon>Scleractinia</taxon>
        <taxon>Caryophylliina</taxon>
        <taxon>Caryophylliidae</taxon>
        <taxon>Desmophyllum</taxon>
    </lineage>
</organism>
<dbReference type="PANTHER" id="PTHR23167:SF46">
    <property type="entry name" value="EPS15 HOMOLOGY DOMAIN CONTAINING PROTEIN-BINDING PROTEIN 1, ISOFORM F"/>
    <property type="match status" value="1"/>
</dbReference>
<evidence type="ECO:0000256" key="4">
    <source>
        <dbReference type="ARBA" id="ARBA00023054"/>
    </source>
</evidence>
<evidence type="ECO:0000313" key="8">
    <source>
        <dbReference type="Proteomes" id="UP001163046"/>
    </source>
</evidence>
<name>A0A9X0CUI0_9CNID</name>
<proteinExistence type="predicted"/>
<protein>
    <submittedName>
        <fullName evidence="7">Slow endocytic recycling</fullName>
    </submittedName>
</protein>
<dbReference type="SUPFAM" id="SSF47576">
    <property type="entry name" value="Calponin-homology domain, CH-domain"/>
    <property type="match status" value="1"/>
</dbReference>
<dbReference type="PROSITE" id="PS50021">
    <property type="entry name" value="CH"/>
    <property type="match status" value="1"/>
</dbReference>
<evidence type="ECO:0000256" key="1">
    <source>
        <dbReference type="ARBA" id="ARBA00004177"/>
    </source>
</evidence>
<dbReference type="Gene3D" id="1.10.418.10">
    <property type="entry name" value="Calponin-like domain"/>
    <property type="match status" value="1"/>
</dbReference>
<sequence length="192" mass="21748">MSTKQVRARPRSLKGKDALLEWCKQQTDGYKDVNVCDLTSSWRDGLAFCALLHRFSPELLEFDELSKEDAMKNNELAFKVAEERLKVPAILDANDVVTMKSIDELSVMTYVSMLFKRMNKRSSSAPTSPAVTSPTGTGQTRRTLFDVLRDENNFSELCEKRKNRHSSGEMSPLSKTAPTQTKIEELQQENHA</sequence>
<dbReference type="GO" id="GO:0005768">
    <property type="term" value="C:endosome"/>
    <property type="evidence" value="ECO:0007669"/>
    <property type="project" value="UniProtKB-SubCell"/>
</dbReference>
<evidence type="ECO:0000256" key="3">
    <source>
        <dbReference type="ARBA" id="ARBA00022753"/>
    </source>
</evidence>
<keyword evidence="2" id="KW-0597">Phosphoprotein</keyword>
<dbReference type="AlphaFoldDB" id="A0A9X0CUI0"/>
<dbReference type="OrthoDB" id="18853at2759"/>
<accession>A0A9X0CUI0</accession>
<keyword evidence="8" id="KW-1185">Reference proteome</keyword>
<dbReference type="FunFam" id="1.10.418.10:FF:000023">
    <property type="entry name" value="EH domain-binding protein 1 isoform X1"/>
    <property type="match status" value="1"/>
</dbReference>
<keyword evidence="3" id="KW-0967">Endosome</keyword>